<accession>A0A0D7ATR0</accession>
<evidence type="ECO:0000313" key="9">
    <source>
        <dbReference type="Proteomes" id="UP000054007"/>
    </source>
</evidence>
<evidence type="ECO:0000256" key="4">
    <source>
        <dbReference type="ARBA" id="ARBA00022759"/>
    </source>
</evidence>
<dbReference type="OrthoDB" id="3037028at2759"/>
<dbReference type="GO" id="GO:0004519">
    <property type="term" value="F:endonuclease activity"/>
    <property type="evidence" value="ECO:0007669"/>
    <property type="project" value="UniProtKB-KW"/>
</dbReference>
<organism evidence="8 9">
    <name type="scientific">Cylindrobasidium torrendii FP15055 ss-10</name>
    <dbReference type="NCBI Taxonomy" id="1314674"/>
    <lineage>
        <taxon>Eukaryota</taxon>
        <taxon>Fungi</taxon>
        <taxon>Dikarya</taxon>
        <taxon>Basidiomycota</taxon>
        <taxon>Agaricomycotina</taxon>
        <taxon>Agaricomycetes</taxon>
        <taxon>Agaricomycetidae</taxon>
        <taxon>Agaricales</taxon>
        <taxon>Marasmiineae</taxon>
        <taxon>Physalacriaceae</taxon>
        <taxon>Cylindrobasidium</taxon>
    </lineage>
</organism>
<keyword evidence="1" id="KW-0808">Transferase</keyword>
<evidence type="ECO:0000256" key="2">
    <source>
        <dbReference type="ARBA" id="ARBA00022695"/>
    </source>
</evidence>
<dbReference type="EMBL" id="KN881009">
    <property type="protein sequence ID" value="KIY61214.1"/>
    <property type="molecule type" value="Genomic_DNA"/>
</dbReference>
<dbReference type="InterPro" id="IPR043502">
    <property type="entry name" value="DNA/RNA_pol_sf"/>
</dbReference>
<evidence type="ECO:0000256" key="5">
    <source>
        <dbReference type="ARBA" id="ARBA00022801"/>
    </source>
</evidence>
<evidence type="ECO:0000259" key="7">
    <source>
        <dbReference type="Pfam" id="PF17917"/>
    </source>
</evidence>
<dbReference type="AlphaFoldDB" id="A0A0D7ATR0"/>
<keyword evidence="2" id="KW-0548">Nucleotidyltransferase</keyword>
<feature type="domain" description="Reverse transcriptase RNase H-like" evidence="7">
    <location>
        <begin position="2"/>
        <end position="69"/>
    </location>
</feature>
<evidence type="ECO:0000256" key="1">
    <source>
        <dbReference type="ARBA" id="ARBA00022679"/>
    </source>
</evidence>
<proteinExistence type="predicted"/>
<name>A0A0D7ATR0_9AGAR</name>
<reference evidence="8 9" key="1">
    <citation type="journal article" date="2015" name="Fungal Genet. Biol.">
        <title>Evolution of novel wood decay mechanisms in Agaricales revealed by the genome sequences of Fistulina hepatica and Cylindrobasidium torrendii.</title>
        <authorList>
            <person name="Floudas D."/>
            <person name="Held B.W."/>
            <person name="Riley R."/>
            <person name="Nagy L.G."/>
            <person name="Koehler G."/>
            <person name="Ransdell A.S."/>
            <person name="Younus H."/>
            <person name="Chow J."/>
            <person name="Chiniquy J."/>
            <person name="Lipzen A."/>
            <person name="Tritt A."/>
            <person name="Sun H."/>
            <person name="Haridas S."/>
            <person name="LaButti K."/>
            <person name="Ohm R.A."/>
            <person name="Kues U."/>
            <person name="Blanchette R.A."/>
            <person name="Grigoriev I.V."/>
            <person name="Minto R.E."/>
            <person name="Hibbett D.S."/>
        </authorList>
    </citation>
    <scope>NUCLEOTIDE SEQUENCE [LARGE SCALE GENOMIC DNA]</scope>
    <source>
        <strain evidence="8 9">FP15055 ss-10</strain>
    </source>
</reference>
<gene>
    <name evidence="8" type="ORF">CYLTODRAFT_317433</name>
</gene>
<evidence type="ECO:0000313" key="8">
    <source>
        <dbReference type="EMBL" id="KIY61214.1"/>
    </source>
</evidence>
<keyword evidence="5" id="KW-0378">Hydrolase</keyword>
<dbReference type="STRING" id="1314674.A0A0D7ATR0"/>
<keyword evidence="6" id="KW-0695">RNA-directed DNA polymerase</keyword>
<sequence>MNEHKARFSQPKRELYGLFHALKASQYWLRGCRNLIIEVDAKYIKGMLEHPDKVPNAAINRWIEYILQFMFKLVHVPGRIHGPNGMSRR</sequence>
<keyword evidence="9" id="KW-1185">Reference proteome</keyword>
<feature type="non-terminal residue" evidence="8">
    <location>
        <position position="89"/>
    </location>
</feature>
<dbReference type="GO" id="GO:0003964">
    <property type="term" value="F:RNA-directed DNA polymerase activity"/>
    <property type="evidence" value="ECO:0007669"/>
    <property type="project" value="UniProtKB-KW"/>
</dbReference>
<dbReference type="InterPro" id="IPR041373">
    <property type="entry name" value="RT_RNaseH"/>
</dbReference>
<dbReference type="GO" id="GO:0016787">
    <property type="term" value="F:hydrolase activity"/>
    <property type="evidence" value="ECO:0007669"/>
    <property type="project" value="UniProtKB-KW"/>
</dbReference>
<dbReference type="SUPFAM" id="SSF56672">
    <property type="entry name" value="DNA/RNA polymerases"/>
    <property type="match status" value="1"/>
</dbReference>
<keyword evidence="3" id="KW-0540">Nuclease</keyword>
<dbReference type="Pfam" id="PF17917">
    <property type="entry name" value="RT_RNaseH"/>
    <property type="match status" value="1"/>
</dbReference>
<keyword evidence="4" id="KW-0255">Endonuclease</keyword>
<protein>
    <recommendedName>
        <fullName evidence="7">Reverse transcriptase RNase H-like domain-containing protein</fullName>
    </recommendedName>
</protein>
<dbReference type="Proteomes" id="UP000054007">
    <property type="component" value="Unassembled WGS sequence"/>
</dbReference>
<evidence type="ECO:0000256" key="6">
    <source>
        <dbReference type="ARBA" id="ARBA00022918"/>
    </source>
</evidence>
<evidence type="ECO:0000256" key="3">
    <source>
        <dbReference type="ARBA" id="ARBA00022722"/>
    </source>
</evidence>